<sequence>MAAAARGGDDAPKQSGLLAAEVAAVALKRAGADATAEAAVVGDPAGVGAGDVVEAVDATEGAAGVGGAAGVVAVVRAEHIGEVVDGDTGVEVAATAGTRPEGAVGVGGAAAAVTVVVGAEVADGDVVQDG</sequence>
<evidence type="ECO:0000313" key="2">
    <source>
        <dbReference type="Proteomes" id="UP000604825"/>
    </source>
</evidence>
<dbReference type="EMBL" id="CAJGYO010000002">
    <property type="protein sequence ID" value="CAD6212743.1"/>
    <property type="molecule type" value="Genomic_DNA"/>
</dbReference>
<keyword evidence="2" id="KW-1185">Reference proteome</keyword>
<gene>
    <name evidence="1" type="ORF">NCGR_LOCUS8494</name>
</gene>
<dbReference type="AlphaFoldDB" id="A0A811MXK2"/>
<comment type="caution">
    <text evidence="1">The sequence shown here is derived from an EMBL/GenBank/DDBJ whole genome shotgun (WGS) entry which is preliminary data.</text>
</comment>
<protein>
    <submittedName>
        <fullName evidence="1">Uncharacterized protein</fullName>
    </submittedName>
</protein>
<organism evidence="1 2">
    <name type="scientific">Miscanthus lutarioriparius</name>
    <dbReference type="NCBI Taxonomy" id="422564"/>
    <lineage>
        <taxon>Eukaryota</taxon>
        <taxon>Viridiplantae</taxon>
        <taxon>Streptophyta</taxon>
        <taxon>Embryophyta</taxon>
        <taxon>Tracheophyta</taxon>
        <taxon>Spermatophyta</taxon>
        <taxon>Magnoliopsida</taxon>
        <taxon>Liliopsida</taxon>
        <taxon>Poales</taxon>
        <taxon>Poaceae</taxon>
        <taxon>PACMAD clade</taxon>
        <taxon>Panicoideae</taxon>
        <taxon>Andropogonodae</taxon>
        <taxon>Andropogoneae</taxon>
        <taxon>Saccharinae</taxon>
        <taxon>Miscanthus</taxon>
    </lineage>
</organism>
<dbReference type="Proteomes" id="UP000604825">
    <property type="component" value="Unassembled WGS sequence"/>
</dbReference>
<accession>A0A811MXK2</accession>
<proteinExistence type="predicted"/>
<name>A0A811MXK2_9POAL</name>
<reference evidence="1" key="1">
    <citation type="submission" date="2020-10" db="EMBL/GenBank/DDBJ databases">
        <authorList>
            <person name="Han B."/>
            <person name="Lu T."/>
            <person name="Zhao Q."/>
            <person name="Huang X."/>
            <person name="Zhao Y."/>
        </authorList>
    </citation>
    <scope>NUCLEOTIDE SEQUENCE</scope>
</reference>
<evidence type="ECO:0000313" key="1">
    <source>
        <dbReference type="EMBL" id="CAD6212743.1"/>
    </source>
</evidence>